<evidence type="ECO:0000313" key="3">
    <source>
        <dbReference type="EMBL" id="MDL5158793.1"/>
    </source>
</evidence>
<name>A0ABT7MDQ9_9PSEU</name>
<dbReference type="PANTHER" id="PTHR43205:SF7">
    <property type="entry name" value="PROSTAGLANDIN REDUCTASE 1"/>
    <property type="match status" value="1"/>
</dbReference>
<dbReference type="InterPro" id="IPR045010">
    <property type="entry name" value="MDR_fam"/>
</dbReference>
<evidence type="ECO:0000256" key="1">
    <source>
        <dbReference type="ARBA" id="ARBA00023002"/>
    </source>
</evidence>
<dbReference type="Pfam" id="PF16884">
    <property type="entry name" value="ADH_N_2"/>
    <property type="match status" value="1"/>
</dbReference>
<dbReference type="InterPro" id="IPR011032">
    <property type="entry name" value="GroES-like_sf"/>
</dbReference>
<proteinExistence type="predicted"/>
<sequence length="336" mass="34124">MNPTPPHSTRQVLLAARPEGALTLDAFRTVEVDLPAPGPGQVVVRNSHLSLGAVMREQMEADANLPDALPIFRVGEPLEAFAVGTVVAGAADDLPVGTTVVYGSPWAEYAVTSAAVPLPADSLPEPQYAFATGNVATALLGVRDGARVGDGDVVLVTGAAGGVGSMAGQIARKLGAARVVGTAGSAAKCSWLVDELGFDAAVGHRSDSFLDELRAAAPEGFSVVVDLVGGAQFETAVELAAPHARIAVLGALAAQSGGGWPRFDTQTAIMKGLHVSGFALAHAPHLMAEAPALFGRWLGEGMVYPNTVVDGGLDAAPQALIDLLAGAYTGSVSVRL</sequence>
<organism evidence="3 4">
    <name type="scientific">Actinomycetospora termitidis</name>
    <dbReference type="NCBI Taxonomy" id="3053470"/>
    <lineage>
        <taxon>Bacteria</taxon>
        <taxon>Bacillati</taxon>
        <taxon>Actinomycetota</taxon>
        <taxon>Actinomycetes</taxon>
        <taxon>Pseudonocardiales</taxon>
        <taxon>Pseudonocardiaceae</taxon>
        <taxon>Actinomycetospora</taxon>
    </lineage>
</organism>
<dbReference type="EMBL" id="JASVWF010000005">
    <property type="protein sequence ID" value="MDL5158793.1"/>
    <property type="molecule type" value="Genomic_DNA"/>
</dbReference>
<reference evidence="3 4" key="1">
    <citation type="submission" date="2023-06" db="EMBL/GenBank/DDBJ databases">
        <title>Actinomycetospora Odt1-22.</title>
        <authorList>
            <person name="Supong K."/>
        </authorList>
    </citation>
    <scope>NUCLEOTIDE SEQUENCE [LARGE SCALE GENOMIC DNA]</scope>
    <source>
        <strain evidence="3 4">Odt1-22</strain>
    </source>
</reference>
<dbReference type="PANTHER" id="PTHR43205">
    <property type="entry name" value="PROSTAGLANDIN REDUCTASE"/>
    <property type="match status" value="1"/>
</dbReference>
<gene>
    <name evidence="3" type="ORF">QRT03_22685</name>
</gene>
<dbReference type="Gene3D" id="3.40.50.720">
    <property type="entry name" value="NAD(P)-binding Rossmann-like Domain"/>
    <property type="match status" value="1"/>
</dbReference>
<dbReference type="PROSITE" id="PS01162">
    <property type="entry name" value="QOR_ZETA_CRYSTAL"/>
    <property type="match status" value="1"/>
</dbReference>
<dbReference type="Gene3D" id="3.90.180.10">
    <property type="entry name" value="Medium-chain alcohol dehydrogenases, catalytic domain"/>
    <property type="match status" value="1"/>
</dbReference>
<dbReference type="Pfam" id="PF00107">
    <property type="entry name" value="ADH_zinc_N"/>
    <property type="match status" value="1"/>
</dbReference>
<dbReference type="InterPro" id="IPR041694">
    <property type="entry name" value="ADH_N_2"/>
</dbReference>
<dbReference type="InterPro" id="IPR013149">
    <property type="entry name" value="ADH-like_C"/>
</dbReference>
<keyword evidence="4" id="KW-1185">Reference proteome</keyword>
<dbReference type="InterPro" id="IPR002364">
    <property type="entry name" value="Quin_OxRdtase/zeta-crystal_CS"/>
</dbReference>
<protein>
    <submittedName>
        <fullName evidence="3">NADP-dependent oxidoreductase</fullName>
    </submittedName>
</protein>
<dbReference type="Proteomes" id="UP001231924">
    <property type="component" value="Unassembled WGS sequence"/>
</dbReference>
<evidence type="ECO:0000313" key="4">
    <source>
        <dbReference type="Proteomes" id="UP001231924"/>
    </source>
</evidence>
<feature type="domain" description="Enoyl reductase (ER)" evidence="2">
    <location>
        <begin position="22"/>
        <end position="334"/>
    </location>
</feature>
<keyword evidence="1" id="KW-0560">Oxidoreductase</keyword>
<comment type="caution">
    <text evidence="3">The sequence shown here is derived from an EMBL/GenBank/DDBJ whole genome shotgun (WGS) entry which is preliminary data.</text>
</comment>
<dbReference type="SMART" id="SM00829">
    <property type="entry name" value="PKS_ER"/>
    <property type="match status" value="1"/>
</dbReference>
<dbReference type="CDD" id="cd05288">
    <property type="entry name" value="PGDH"/>
    <property type="match status" value="1"/>
</dbReference>
<evidence type="ECO:0000259" key="2">
    <source>
        <dbReference type="SMART" id="SM00829"/>
    </source>
</evidence>
<dbReference type="RefSeq" id="WP_286055333.1">
    <property type="nucleotide sequence ID" value="NZ_JASVWF010000005.1"/>
</dbReference>
<dbReference type="InterPro" id="IPR020843">
    <property type="entry name" value="ER"/>
</dbReference>
<accession>A0ABT7MDQ9</accession>
<dbReference type="SUPFAM" id="SSF50129">
    <property type="entry name" value="GroES-like"/>
    <property type="match status" value="1"/>
</dbReference>
<dbReference type="SUPFAM" id="SSF51735">
    <property type="entry name" value="NAD(P)-binding Rossmann-fold domains"/>
    <property type="match status" value="1"/>
</dbReference>
<dbReference type="InterPro" id="IPR036291">
    <property type="entry name" value="NAD(P)-bd_dom_sf"/>
</dbReference>